<dbReference type="FunCoup" id="B3RND9">
    <property type="interactions" value="1246"/>
</dbReference>
<evidence type="ECO:0000256" key="10">
    <source>
        <dbReference type="ARBA" id="ARBA00023242"/>
    </source>
</evidence>
<keyword evidence="6 11" id="KW-0175">Coiled coil</keyword>
<dbReference type="HOGENOM" id="CLU_008246_2_0_1"/>
<dbReference type="GO" id="GO:0031011">
    <property type="term" value="C:Ino80 complex"/>
    <property type="evidence" value="ECO:0000318"/>
    <property type="project" value="GO_Central"/>
</dbReference>
<sequence length="603" mass="70325">MFFIGSYQCRVGWAIDDKPKMIFRNLMLKSKGRKGQIQEEISIGNDINNLELLRWSLRTQFDADVVTHFDAQEQILDHIFSHLSISSEQSIDHPILMTEAVCNPNYCRSLMSELLFECYHVPQIIYGVDSLFSYYCNAKKKANTALIISSGYQTTHVLPFVDGMLDAANCKRINIGGAYSTILMQRLLQLKYPQHASLITLSRAQELVHDYAYVASNYNDALDQWSSPSFYRQNARKIQLPFNPITSTTNSNGKCEEKEKLRRQKQGQRLQELNARRRDKMRSATKAVYDLLDIPDEELTSEQIEKKKRQRMLKNASIGRERAKRERDERKAQKEAQEREEEQKRLEDFDGWLEGIRQQREEILNQRQQRRSLKQNMASRRSHAAQERMRIITKLADNTGEDTFGQNDEDWMVYKAINLDNSDSEKEETRLNELESLLKLYDENFRKEIEDNSPEPADVATRYQLDIGIERMRVTEMLFQPSIRGVEQAGLHSTIAFVLKHYPDNVQNLLAQNIFVTGGNLQYPNFDDRLKNELREIRPFRSDFKIAFADDMMSDVWYGAKQWLLDQDDLQSVSITRSDYEEKGGEYLKEHVASNRYIPSPKG</sequence>
<evidence type="ECO:0000256" key="1">
    <source>
        <dbReference type="ARBA" id="ARBA00004123"/>
    </source>
</evidence>
<dbReference type="Gene3D" id="3.30.420.40">
    <property type="match status" value="4"/>
</dbReference>
<evidence type="ECO:0000256" key="12">
    <source>
        <dbReference type="SAM" id="MobiDB-lite"/>
    </source>
</evidence>
<evidence type="ECO:0000256" key="8">
    <source>
        <dbReference type="ARBA" id="ARBA00023172"/>
    </source>
</evidence>
<keyword evidence="14" id="KW-1185">Reference proteome</keyword>
<comment type="similarity">
    <text evidence="2">Belongs to the actin family. ARP5 subfamily.</text>
</comment>
<dbReference type="CTD" id="6751054"/>
<evidence type="ECO:0000256" key="6">
    <source>
        <dbReference type="ARBA" id="ARBA00023054"/>
    </source>
</evidence>
<dbReference type="eggNOG" id="KOG0681">
    <property type="taxonomic scope" value="Eukaryota"/>
</dbReference>
<feature type="compositionally biased region" description="Basic and acidic residues" evidence="12">
    <location>
        <begin position="319"/>
        <end position="344"/>
    </location>
</feature>
<evidence type="ECO:0000256" key="4">
    <source>
        <dbReference type="ARBA" id="ARBA00022763"/>
    </source>
</evidence>
<name>B3RND9_TRIAD</name>
<evidence type="ECO:0000313" key="14">
    <source>
        <dbReference type="Proteomes" id="UP000009022"/>
    </source>
</evidence>
<dbReference type="SUPFAM" id="SSF53067">
    <property type="entry name" value="Actin-like ATPase domain"/>
    <property type="match status" value="2"/>
</dbReference>
<dbReference type="Gene3D" id="3.90.640.10">
    <property type="entry name" value="Actin, Chain A, domain 4"/>
    <property type="match status" value="2"/>
</dbReference>
<keyword evidence="7" id="KW-0804">Transcription</keyword>
<dbReference type="FunFam" id="3.30.420.40:FF:000058">
    <property type="entry name" value="Putative actin-related protein 5"/>
    <property type="match status" value="1"/>
</dbReference>
<evidence type="ECO:0000256" key="3">
    <source>
        <dbReference type="ARBA" id="ARBA00021612"/>
    </source>
</evidence>
<dbReference type="PANTHER" id="PTHR11937">
    <property type="entry name" value="ACTIN"/>
    <property type="match status" value="1"/>
</dbReference>
<organism evidence="13 14">
    <name type="scientific">Trichoplax adhaerens</name>
    <name type="common">Trichoplax reptans</name>
    <dbReference type="NCBI Taxonomy" id="10228"/>
    <lineage>
        <taxon>Eukaryota</taxon>
        <taxon>Metazoa</taxon>
        <taxon>Placozoa</taxon>
        <taxon>Uniplacotomia</taxon>
        <taxon>Trichoplacea</taxon>
        <taxon>Trichoplacidae</taxon>
        <taxon>Trichoplax</taxon>
    </lineage>
</organism>
<keyword evidence="10" id="KW-0539">Nucleus</keyword>
<dbReference type="RefSeq" id="XP_002109839.1">
    <property type="nucleotide sequence ID" value="XM_002109803.1"/>
</dbReference>
<dbReference type="FunFam" id="3.30.420.40:FF:000122">
    <property type="entry name" value="ARP5 actin-related protein 5 homolog"/>
    <property type="match status" value="1"/>
</dbReference>
<accession>B3RND9</accession>
<keyword evidence="9" id="KW-0234">DNA repair</keyword>
<evidence type="ECO:0000256" key="9">
    <source>
        <dbReference type="ARBA" id="ARBA00023204"/>
    </source>
</evidence>
<dbReference type="KEGG" id="tad:TRIADDRAFT_20693"/>
<dbReference type="GeneID" id="6751054"/>
<dbReference type="OMA" id="YPFTEHV"/>
<keyword evidence="8" id="KW-0233">DNA recombination</keyword>
<reference evidence="13 14" key="1">
    <citation type="journal article" date="2008" name="Nature">
        <title>The Trichoplax genome and the nature of placozoans.</title>
        <authorList>
            <person name="Srivastava M."/>
            <person name="Begovic E."/>
            <person name="Chapman J."/>
            <person name="Putnam N.H."/>
            <person name="Hellsten U."/>
            <person name="Kawashima T."/>
            <person name="Kuo A."/>
            <person name="Mitros T."/>
            <person name="Salamov A."/>
            <person name="Carpenter M.L."/>
            <person name="Signorovitch A.Y."/>
            <person name="Moreno M.A."/>
            <person name="Kamm K."/>
            <person name="Grimwood J."/>
            <person name="Schmutz J."/>
            <person name="Shapiro H."/>
            <person name="Grigoriev I.V."/>
            <person name="Buss L.W."/>
            <person name="Schierwater B."/>
            <person name="Dellaporta S.L."/>
            <person name="Rokhsar D.S."/>
        </authorList>
    </citation>
    <scope>NUCLEOTIDE SEQUENCE [LARGE SCALE GENOMIC DNA]</scope>
    <source>
        <strain evidence="13 14">Grell-BS-1999</strain>
    </source>
</reference>
<dbReference type="Proteomes" id="UP000009022">
    <property type="component" value="Unassembled WGS sequence"/>
</dbReference>
<dbReference type="EMBL" id="DS985242">
    <property type="protein sequence ID" value="EDV28005.1"/>
    <property type="molecule type" value="Genomic_DNA"/>
</dbReference>
<feature type="coiled-coil region" evidence="11">
    <location>
        <begin position="424"/>
        <end position="451"/>
    </location>
</feature>
<dbReference type="PhylomeDB" id="B3RND9"/>
<evidence type="ECO:0000313" key="13">
    <source>
        <dbReference type="EMBL" id="EDV28005.1"/>
    </source>
</evidence>
<keyword evidence="4" id="KW-0227">DNA damage</keyword>
<dbReference type="InterPro" id="IPR043129">
    <property type="entry name" value="ATPase_NBD"/>
</dbReference>
<dbReference type="FunFam" id="3.90.640.10:FF:000016">
    <property type="entry name" value="ARP5 actin-related protein 5 homolog"/>
    <property type="match status" value="1"/>
</dbReference>
<dbReference type="Pfam" id="PF00022">
    <property type="entry name" value="Actin"/>
    <property type="match status" value="2"/>
</dbReference>
<dbReference type="GO" id="GO:0006310">
    <property type="term" value="P:DNA recombination"/>
    <property type="evidence" value="ECO:0007669"/>
    <property type="project" value="UniProtKB-KW"/>
</dbReference>
<dbReference type="OrthoDB" id="7340501at2759"/>
<dbReference type="GO" id="GO:0006281">
    <property type="term" value="P:DNA repair"/>
    <property type="evidence" value="ECO:0007669"/>
    <property type="project" value="UniProtKB-KW"/>
</dbReference>
<dbReference type="GO" id="GO:0010604">
    <property type="term" value="P:positive regulation of macromolecule metabolic process"/>
    <property type="evidence" value="ECO:0007669"/>
    <property type="project" value="UniProtKB-ARBA"/>
</dbReference>
<feature type="region of interest" description="Disordered" evidence="12">
    <location>
        <begin position="248"/>
        <end position="277"/>
    </location>
</feature>
<evidence type="ECO:0000256" key="11">
    <source>
        <dbReference type="SAM" id="Coils"/>
    </source>
</evidence>
<dbReference type="GO" id="GO:0006355">
    <property type="term" value="P:regulation of DNA-templated transcription"/>
    <property type="evidence" value="ECO:0000318"/>
    <property type="project" value="GO_Central"/>
</dbReference>
<dbReference type="InterPro" id="IPR004000">
    <property type="entry name" value="Actin"/>
</dbReference>
<protein>
    <recommendedName>
        <fullName evidence="3">Actin-related protein 5</fullName>
    </recommendedName>
</protein>
<dbReference type="AlphaFoldDB" id="B3RND9"/>
<dbReference type="InParanoid" id="B3RND9"/>
<feature type="region of interest" description="Disordered" evidence="12">
    <location>
        <begin position="305"/>
        <end position="344"/>
    </location>
</feature>
<evidence type="ECO:0000256" key="7">
    <source>
        <dbReference type="ARBA" id="ARBA00023163"/>
    </source>
</evidence>
<dbReference type="STRING" id="10228.B3RND9"/>
<dbReference type="FunFam" id="3.30.420.40:FF:000048">
    <property type="entry name" value="ARP5 actin-related protein 5 homolog"/>
    <property type="match status" value="1"/>
</dbReference>
<evidence type="ECO:0000256" key="5">
    <source>
        <dbReference type="ARBA" id="ARBA00023015"/>
    </source>
</evidence>
<dbReference type="SMART" id="SM00268">
    <property type="entry name" value="ACTIN"/>
    <property type="match status" value="1"/>
</dbReference>
<gene>
    <name evidence="13" type="ORF">TRIADDRAFT_20693</name>
</gene>
<proteinExistence type="inferred from homology"/>
<comment type="subcellular location">
    <subcellularLocation>
        <location evidence="1">Nucleus</location>
    </subcellularLocation>
</comment>
<dbReference type="GO" id="GO:0005737">
    <property type="term" value="C:cytoplasm"/>
    <property type="evidence" value="ECO:0000318"/>
    <property type="project" value="GO_Central"/>
</dbReference>
<dbReference type="Gene3D" id="2.30.36.70">
    <property type="entry name" value="Actin, Chain A, domain 2"/>
    <property type="match status" value="1"/>
</dbReference>
<keyword evidence="5" id="KW-0805">Transcription regulation</keyword>
<evidence type="ECO:0000256" key="2">
    <source>
        <dbReference type="ARBA" id="ARBA00006021"/>
    </source>
</evidence>
<dbReference type="CDD" id="cd10211">
    <property type="entry name" value="ASKHA_NBD_Arp5"/>
    <property type="match status" value="1"/>
</dbReference>